<accession>A0A5B9VW41</accession>
<feature type="chain" id="PRO_5022999010" evidence="3">
    <location>
        <begin position="21"/>
        <end position="653"/>
    </location>
</feature>
<dbReference type="AlphaFoldDB" id="A0A5B9VW41"/>
<name>A0A5B9VW41_9BACT</name>
<dbReference type="GO" id="GO:0030246">
    <property type="term" value="F:carbohydrate binding"/>
    <property type="evidence" value="ECO:0007669"/>
    <property type="project" value="InterPro"/>
</dbReference>
<dbReference type="InterPro" id="IPR017853">
    <property type="entry name" value="GH"/>
</dbReference>
<evidence type="ECO:0000313" key="7">
    <source>
        <dbReference type="EMBL" id="QEH32284.1"/>
    </source>
</evidence>
<evidence type="ECO:0000259" key="4">
    <source>
        <dbReference type="Pfam" id="PF10566"/>
    </source>
</evidence>
<dbReference type="Gene3D" id="2.60.40.1180">
    <property type="entry name" value="Golgi alpha-mannosidase II"/>
    <property type="match status" value="1"/>
</dbReference>
<sequence precursor="true">MKSLVMAALALALSSRPSMAADPPGWSVTSPDGKVALTVGRSGEGDAARLVLSASVAGAPILGESPLGIVRDDARFAEGLTLASEGAVVAHESKYTVPHGKRREVADRYNERVLGFKDAQGHTVELHLRAYDDGVAYRYRFPEDGSKATRTVREELSGFRLPEGSTVWANPHDDPGEYTPGYETFWKYEVPAGTPAPKAAGWSFPLLYKTPAGRWGLITEAALDRSYCGGRLAGEAPGGLYKLRFPDAGEGNNTGSVEPSWTLPWATPWRVVIAGESPATIVESTLVENLNPPSRVADTSWIKPGRSSWSWLSDPPSPQDASKLKPFADLAAEMGWEYTLIDANWDIMRNGTVHDVIAYAKSKGVGVLMWYNSGGPHNYVTERPRGLMDLRKVRRAEFQRLAEWGVKGVKVDFFQSDKQNVIALYQDILEDAADFKIMVNFHGCTLPRGWSRTYPHLMSMEAVRGEESYLFDEKYPAEAPRHNAIQPFTRNAVGPMDITPVMLRDNRYKRLTTAAHEMALPIVFETGILHFAGTVGEYLELPPVPKEYLKSIPVTWDETKLLAGEPGRFAAIARRKGSTWYLGVINGEGQPRELSLDLKPLGDGTWKATILEDGESHSVPLDRKADVASSEPFRISLKPNGGLAAVLVPGPGR</sequence>
<evidence type="ECO:0000313" key="8">
    <source>
        <dbReference type="Proteomes" id="UP000324233"/>
    </source>
</evidence>
<dbReference type="Proteomes" id="UP000324233">
    <property type="component" value="Chromosome"/>
</dbReference>
<keyword evidence="3" id="KW-0732">Signal</keyword>
<organism evidence="7 8">
    <name type="scientific">Aquisphaera giovannonii</name>
    <dbReference type="NCBI Taxonomy" id="406548"/>
    <lineage>
        <taxon>Bacteria</taxon>
        <taxon>Pseudomonadati</taxon>
        <taxon>Planctomycetota</taxon>
        <taxon>Planctomycetia</taxon>
        <taxon>Isosphaerales</taxon>
        <taxon>Isosphaeraceae</taxon>
        <taxon>Aquisphaera</taxon>
    </lineage>
</organism>
<dbReference type="EC" id="3.2.1.22" evidence="7"/>
<dbReference type="Pfam" id="PF14509">
    <property type="entry name" value="GH97_C"/>
    <property type="match status" value="1"/>
</dbReference>
<protein>
    <submittedName>
        <fullName evidence="7">Retaining alpha-galactosidase</fullName>
        <ecNumber evidence="7">3.2.1.22</ecNumber>
    </submittedName>
</protein>
<feature type="domain" description="Glycosyl-hydrolase 97 C-terminal oligomerisation" evidence="6">
    <location>
        <begin position="555"/>
        <end position="647"/>
    </location>
</feature>
<dbReference type="Gene3D" id="3.20.20.70">
    <property type="entry name" value="Aldolase class I"/>
    <property type="match status" value="1"/>
</dbReference>
<feature type="domain" description="Glycosyl-hydrolase 97 catalytic" evidence="4">
    <location>
        <begin position="309"/>
        <end position="463"/>
    </location>
</feature>
<dbReference type="RefSeq" id="WP_168221590.1">
    <property type="nucleotide sequence ID" value="NZ_CP042997.1"/>
</dbReference>
<dbReference type="Gene3D" id="2.70.98.10">
    <property type="match status" value="1"/>
</dbReference>
<feature type="signal peptide" evidence="3">
    <location>
        <begin position="1"/>
        <end position="20"/>
    </location>
</feature>
<reference evidence="7 8" key="1">
    <citation type="submission" date="2019-08" db="EMBL/GenBank/DDBJ databases">
        <title>Deep-cultivation of Planctomycetes and their phenomic and genomic characterization uncovers novel biology.</title>
        <authorList>
            <person name="Wiegand S."/>
            <person name="Jogler M."/>
            <person name="Boedeker C."/>
            <person name="Pinto D."/>
            <person name="Vollmers J."/>
            <person name="Rivas-Marin E."/>
            <person name="Kohn T."/>
            <person name="Peeters S.H."/>
            <person name="Heuer A."/>
            <person name="Rast P."/>
            <person name="Oberbeckmann S."/>
            <person name="Bunk B."/>
            <person name="Jeske O."/>
            <person name="Meyerdierks A."/>
            <person name="Storesund J.E."/>
            <person name="Kallscheuer N."/>
            <person name="Luecker S."/>
            <person name="Lage O.M."/>
            <person name="Pohl T."/>
            <person name="Merkel B.J."/>
            <person name="Hornburger P."/>
            <person name="Mueller R.-W."/>
            <person name="Bruemmer F."/>
            <person name="Labrenz M."/>
            <person name="Spormann A.M."/>
            <person name="Op den Camp H."/>
            <person name="Overmann J."/>
            <person name="Amann R."/>
            <person name="Jetten M.S.M."/>
            <person name="Mascher T."/>
            <person name="Medema M.H."/>
            <person name="Devos D.P."/>
            <person name="Kaster A.-K."/>
            <person name="Ovreas L."/>
            <person name="Rohde M."/>
            <person name="Galperin M.Y."/>
            <person name="Jogler C."/>
        </authorList>
    </citation>
    <scope>NUCLEOTIDE SEQUENCE [LARGE SCALE GENOMIC DNA]</scope>
    <source>
        <strain evidence="7 8">OJF2</strain>
    </source>
</reference>
<evidence type="ECO:0000256" key="3">
    <source>
        <dbReference type="SAM" id="SignalP"/>
    </source>
</evidence>
<dbReference type="PANTHER" id="PTHR35803:SF2">
    <property type="entry name" value="RETAINING ALPHA-GALACTOSIDASE"/>
    <property type="match status" value="1"/>
</dbReference>
<dbReference type="PANTHER" id="PTHR35803">
    <property type="entry name" value="GLUCAN 1,4-ALPHA-GLUCOSIDASE SUSB-RELATED"/>
    <property type="match status" value="1"/>
</dbReference>
<proteinExistence type="predicted"/>
<keyword evidence="8" id="KW-1185">Reference proteome</keyword>
<dbReference type="InterPro" id="IPR052720">
    <property type="entry name" value="Glycosyl_hydrolase_97"/>
</dbReference>
<dbReference type="InterPro" id="IPR019563">
    <property type="entry name" value="GH97_catalytic"/>
</dbReference>
<dbReference type="InterPro" id="IPR029483">
    <property type="entry name" value="GH97_C"/>
</dbReference>
<dbReference type="EMBL" id="CP042997">
    <property type="protein sequence ID" value="QEH32284.1"/>
    <property type="molecule type" value="Genomic_DNA"/>
</dbReference>
<feature type="domain" description="Glycosyl-hydrolase 97 N-terminal" evidence="5">
    <location>
        <begin position="28"/>
        <end position="293"/>
    </location>
</feature>
<dbReference type="InterPro" id="IPR014718">
    <property type="entry name" value="GH-type_carb-bd"/>
</dbReference>
<dbReference type="GO" id="GO:0004557">
    <property type="term" value="F:alpha-galactosidase activity"/>
    <property type="evidence" value="ECO:0007669"/>
    <property type="project" value="UniProtKB-EC"/>
</dbReference>
<evidence type="ECO:0000259" key="5">
    <source>
        <dbReference type="Pfam" id="PF14508"/>
    </source>
</evidence>
<dbReference type="InterPro" id="IPR013780">
    <property type="entry name" value="Glyco_hydro_b"/>
</dbReference>
<dbReference type="KEGG" id="agv:OJF2_07530"/>
<evidence type="ECO:0000256" key="2">
    <source>
        <dbReference type="ARBA" id="ARBA00023295"/>
    </source>
</evidence>
<dbReference type="InterPro" id="IPR013785">
    <property type="entry name" value="Aldolase_TIM"/>
</dbReference>
<dbReference type="Pfam" id="PF14508">
    <property type="entry name" value="GH97_N"/>
    <property type="match status" value="1"/>
</dbReference>
<keyword evidence="2 7" id="KW-0326">Glycosidase</keyword>
<dbReference type="SUPFAM" id="SSF51445">
    <property type="entry name" value="(Trans)glycosidases"/>
    <property type="match status" value="1"/>
</dbReference>
<dbReference type="InterPro" id="IPR029486">
    <property type="entry name" value="GH97_N"/>
</dbReference>
<keyword evidence="1 7" id="KW-0378">Hydrolase</keyword>
<gene>
    <name evidence="7" type="ORF">OJF2_07530</name>
</gene>
<dbReference type="Pfam" id="PF10566">
    <property type="entry name" value="Glyco_hydro_97"/>
    <property type="match status" value="1"/>
</dbReference>
<evidence type="ECO:0000256" key="1">
    <source>
        <dbReference type="ARBA" id="ARBA00022801"/>
    </source>
</evidence>
<evidence type="ECO:0000259" key="6">
    <source>
        <dbReference type="Pfam" id="PF14509"/>
    </source>
</evidence>